<evidence type="ECO:0000313" key="9">
    <source>
        <dbReference type="EMBL" id="TDY00466.1"/>
    </source>
</evidence>
<evidence type="ECO:0000256" key="2">
    <source>
        <dbReference type="ARBA" id="ARBA00010792"/>
    </source>
</evidence>
<dbReference type="Pfam" id="PF09335">
    <property type="entry name" value="VTT_dom"/>
    <property type="match status" value="1"/>
</dbReference>
<dbReference type="PANTHER" id="PTHR30353">
    <property type="entry name" value="INNER MEMBRANE PROTEIN DEDA-RELATED"/>
    <property type="match status" value="1"/>
</dbReference>
<feature type="transmembrane region" description="Helical" evidence="7">
    <location>
        <begin position="394"/>
        <end position="414"/>
    </location>
</feature>
<dbReference type="Proteomes" id="UP000294914">
    <property type="component" value="Unassembled WGS sequence"/>
</dbReference>
<dbReference type="RefSeq" id="WP_134083996.1">
    <property type="nucleotide sequence ID" value="NZ_SOQX01000005.1"/>
</dbReference>
<gene>
    <name evidence="9" type="ORF">EDC23_1967</name>
</gene>
<dbReference type="SMART" id="SM00014">
    <property type="entry name" value="acidPPc"/>
    <property type="match status" value="1"/>
</dbReference>
<feature type="transmembrane region" description="Helical" evidence="7">
    <location>
        <begin position="452"/>
        <end position="469"/>
    </location>
</feature>
<evidence type="ECO:0000256" key="7">
    <source>
        <dbReference type="SAM" id="Phobius"/>
    </source>
</evidence>
<feature type="transmembrane region" description="Helical" evidence="7">
    <location>
        <begin position="176"/>
        <end position="198"/>
    </location>
</feature>
<dbReference type="EMBL" id="SOQX01000005">
    <property type="protein sequence ID" value="TDY00466.1"/>
    <property type="molecule type" value="Genomic_DNA"/>
</dbReference>
<keyword evidence="10" id="KW-1185">Reference proteome</keyword>
<feature type="transmembrane region" description="Helical" evidence="7">
    <location>
        <begin position="293"/>
        <end position="316"/>
    </location>
</feature>
<protein>
    <submittedName>
        <fullName evidence="9">Undecaprenyl-diphosphatase</fullName>
    </submittedName>
</protein>
<reference evidence="9 10" key="1">
    <citation type="submission" date="2019-03" db="EMBL/GenBank/DDBJ databases">
        <title>Genomic Encyclopedia of Type Strains, Phase IV (KMG-IV): sequencing the most valuable type-strain genomes for metagenomic binning, comparative biology and taxonomic classification.</title>
        <authorList>
            <person name="Goeker M."/>
        </authorList>
    </citation>
    <scope>NUCLEOTIDE SEQUENCE [LARGE SCALE GENOMIC DNA]</scope>
    <source>
        <strain evidence="9 10">DSM 16326</strain>
    </source>
</reference>
<dbReference type="CDD" id="cd03392">
    <property type="entry name" value="PAP2_like_2"/>
    <property type="match status" value="1"/>
</dbReference>
<keyword evidence="5 7" id="KW-1133">Transmembrane helix</keyword>
<evidence type="ECO:0000313" key="10">
    <source>
        <dbReference type="Proteomes" id="UP000294914"/>
    </source>
</evidence>
<feature type="transmembrane region" description="Helical" evidence="7">
    <location>
        <begin position="60"/>
        <end position="81"/>
    </location>
</feature>
<feature type="transmembrane region" description="Helical" evidence="7">
    <location>
        <begin position="36"/>
        <end position="54"/>
    </location>
</feature>
<evidence type="ECO:0000256" key="6">
    <source>
        <dbReference type="ARBA" id="ARBA00023136"/>
    </source>
</evidence>
<name>A0A4R8IIG5_9GAMM</name>
<accession>A0A4R8IIG5</accession>
<dbReference type="GO" id="GO:0005886">
    <property type="term" value="C:plasma membrane"/>
    <property type="evidence" value="ECO:0007669"/>
    <property type="project" value="UniProtKB-SubCell"/>
</dbReference>
<evidence type="ECO:0000256" key="1">
    <source>
        <dbReference type="ARBA" id="ARBA00004651"/>
    </source>
</evidence>
<evidence type="ECO:0000259" key="8">
    <source>
        <dbReference type="SMART" id="SM00014"/>
    </source>
</evidence>
<dbReference type="SUPFAM" id="SSF48317">
    <property type="entry name" value="Acid phosphatase/Vanadium-dependent haloperoxidase"/>
    <property type="match status" value="1"/>
</dbReference>
<feature type="transmembrane region" description="Helical" evidence="7">
    <location>
        <begin position="145"/>
        <end position="170"/>
    </location>
</feature>
<dbReference type="InterPro" id="IPR000326">
    <property type="entry name" value="PAP2/HPO"/>
</dbReference>
<dbReference type="Gene3D" id="1.20.144.10">
    <property type="entry name" value="Phosphatidic acid phosphatase type 2/haloperoxidase"/>
    <property type="match status" value="1"/>
</dbReference>
<keyword evidence="4 7" id="KW-0812">Transmembrane</keyword>
<dbReference type="InterPro" id="IPR032818">
    <property type="entry name" value="DedA-like"/>
</dbReference>
<evidence type="ECO:0000256" key="5">
    <source>
        <dbReference type="ARBA" id="ARBA00022989"/>
    </source>
</evidence>
<feature type="transmembrane region" description="Helical" evidence="7">
    <location>
        <begin position="12"/>
        <end position="29"/>
    </location>
</feature>
<keyword evidence="3" id="KW-1003">Cell membrane</keyword>
<feature type="transmembrane region" description="Helical" evidence="7">
    <location>
        <begin position="420"/>
        <end position="440"/>
    </location>
</feature>
<organism evidence="9 10">
    <name type="scientific">Thiohalophilus thiocyanatoxydans</name>
    <dbReference type="NCBI Taxonomy" id="381308"/>
    <lineage>
        <taxon>Bacteria</taxon>
        <taxon>Pseudomonadati</taxon>
        <taxon>Pseudomonadota</taxon>
        <taxon>Gammaproteobacteria</taxon>
        <taxon>Thiohalomonadales</taxon>
        <taxon>Thiohalophilaceae</taxon>
        <taxon>Thiohalophilus</taxon>
    </lineage>
</organism>
<dbReference type="Pfam" id="PF01569">
    <property type="entry name" value="PAP2"/>
    <property type="match status" value="1"/>
</dbReference>
<dbReference type="InterPro" id="IPR032816">
    <property type="entry name" value="VTT_dom"/>
</dbReference>
<comment type="similarity">
    <text evidence="2">Belongs to the DedA family.</text>
</comment>
<dbReference type="AlphaFoldDB" id="A0A4R8IIG5"/>
<dbReference type="PANTHER" id="PTHR30353:SF15">
    <property type="entry name" value="INNER MEMBRANE PROTEIN YABI"/>
    <property type="match status" value="1"/>
</dbReference>
<dbReference type="OrthoDB" id="9780918at2"/>
<feature type="domain" description="Phosphatidic acid phosphatase type 2/haloperoxidase" evidence="8">
    <location>
        <begin position="325"/>
        <end position="435"/>
    </location>
</feature>
<comment type="subcellular location">
    <subcellularLocation>
        <location evidence="1">Cell membrane</location>
        <topology evidence="1">Multi-pass membrane protein</topology>
    </subcellularLocation>
</comment>
<evidence type="ECO:0000256" key="3">
    <source>
        <dbReference type="ARBA" id="ARBA00022475"/>
    </source>
</evidence>
<sequence>MSMASFVQLFEWLSQHPVIAALLVFAIALSESLAVVGLIVPGIFFMVVFGALITTGYLDYGWTVSAAILGAIAGDGISYWLGRRYHKQLYNIWPFRNRPRLLERGVTFFHRHGGKSILFGRFVGPVRPIIPAIAGMLSMPRRRFILTNVGSALLWGPIVLLPGMAFGLSLELAAEFAGRLSALLVILLLLLWVTLWIIKQLYFFLVPRTEVLFSHLINWINRHPVIGRLPAALIDPHHPEMRVLTLLGLMLILAAVAFTALSQFLDQRSLVLGLNDLIYFQLQQLHNPPFDRLMLFFSTLGDDLFLAALVLILFVWTMLYRNWLAGGHLLAAFILPLIVVQTLKFLFNVLPPDLGASYSSLGFPGGHIMLPTAVYGFIAVVLSRDMPHILRSAVYISAALIVLLIGFARLYLGVHWLSDVVGGILLGLVWVGLLGIGYRRHVGLSPLPLKKLSYPITLILILLVIYPLSQFDRGLPKPIGTTPQYRISLDGWKQSGWQVLHQFRTDLQQQKKFPFNLQWVATQEQIETALAVHGWHRSDETKLENWLRSSATTQELPIIPHLHEGRYERLRFIRVNDAQQRILTLRLWQTNVFVQHNIDERPLWIGEISYLNPVRLGPLRYLKTEVTFDQAAEAFKDNIDPTLILGQENAGAYQLLLLRSDSEANQRPEE</sequence>
<feature type="transmembrane region" description="Helical" evidence="7">
    <location>
        <begin position="363"/>
        <end position="382"/>
    </location>
</feature>
<dbReference type="Pfam" id="PF14067">
    <property type="entry name" value="LssY_C"/>
    <property type="match status" value="1"/>
</dbReference>
<feature type="transmembrane region" description="Helical" evidence="7">
    <location>
        <begin position="323"/>
        <end position="343"/>
    </location>
</feature>
<comment type="caution">
    <text evidence="9">The sequence shown here is derived from an EMBL/GenBank/DDBJ whole genome shotgun (WGS) entry which is preliminary data.</text>
</comment>
<dbReference type="InterPro" id="IPR025902">
    <property type="entry name" value="LssY-like-C_dom"/>
</dbReference>
<dbReference type="InterPro" id="IPR036938">
    <property type="entry name" value="PAP2/HPO_sf"/>
</dbReference>
<keyword evidence="6 7" id="KW-0472">Membrane</keyword>
<proteinExistence type="inferred from homology"/>
<evidence type="ECO:0000256" key="4">
    <source>
        <dbReference type="ARBA" id="ARBA00022692"/>
    </source>
</evidence>
<feature type="transmembrane region" description="Helical" evidence="7">
    <location>
        <begin position="243"/>
        <end position="265"/>
    </location>
</feature>